<evidence type="ECO:0000313" key="2">
    <source>
        <dbReference type="Proteomes" id="UP000236291"/>
    </source>
</evidence>
<feature type="non-terminal residue" evidence="1">
    <location>
        <position position="63"/>
    </location>
</feature>
<proteinExistence type="predicted"/>
<protein>
    <submittedName>
        <fullName evidence="1">Uncharacterized protein</fullName>
    </submittedName>
</protein>
<evidence type="ECO:0000313" key="1">
    <source>
        <dbReference type="EMBL" id="PNX66283.1"/>
    </source>
</evidence>
<organism evidence="1 2">
    <name type="scientific">Trifolium pratense</name>
    <name type="common">Red clover</name>
    <dbReference type="NCBI Taxonomy" id="57577"/>
    <lineage>
        <taxon>Eukaryota</taxon>
        <taxon>Viridiplantae</taxon>
        <taxon>Streptophyta</taxon>
        <taxon>Embryophyta</taxon>
        <taxon>Tracheophyta</taxon>
        <taxon>Spermatophyta</taxon>
        <taxon>Magnoliopsida</taxon>
        <taxon>eudicotyledons</taxon>
        <taxon>Gunneridae</taxon>
        <taxon>Pentapetalae</taxon>
        <taxon>rosids</taxon>
        <taxon>fabids</taxon>
        <taxon>Fabales</taxon>
        <taxon>Fabaceae</taxon>
        <taxon>Papilionoideae</taxon>
        <taxon>50 kb inversion clade</taxon>
        <taxon>NPAAA clade</taxon>
        <taxon>Hologalegina</taxon>
        <taxon>IRL clade</taxon>
        <taxon>Trifolieae</taxon>
        <taxon>Trifolium</taxon>
    </lineage>
</organism>
<name>A0A2K3KJ58_TRIPR</name>
<dbReference type="Proteomes" id="UP000236291">
    <property type="component" value="Unassembled WGS sequence"/>
</dbReference>
<reference evidence="1 2" key="2">
    <citation type="journal article" date="2017" name="Front. Plant Sci.">
        <title>Gene Classification and Mining of Molecular Markers Useful in Red Clover (Trifolium pratense) Breeding.</title>
        <authorList>
            <person name="Istvanek J."/>
            <person name="Dluhosova J."/>
            <person name="Dluhos P."/>
            <person name="Patkova L."/>
            <person name="Nedelnik J."/>
            <person name="Repkova J."/>
        </authorList>
    </citation>
    <scope>NUCLEOTIDE SEQUENCE [LARGE SCALE GENOMIC DNA]</scope>
    <source>
        <strain evidence="2">cv. Tatra</strain>
        <tissue evidence="1">Young leaves</tissue>
    </source>
</reference>
<gene>
    <name evidence="1" type="ORF">L195_g062987</name>
</gene>
<sequence length="63" mass="7553">MPFGQYDHGYGPIFEIPVNDVYFNDPYHFNSSLELSFVPGLLDDKMLHLEAEFRTKHMDYYYK</sequence>
<comment type="caution">
    <text evidence="1">The sequence shown here is derived from an EMBL/GenBank/DDBJ whole genome shotgun (WGS) entry which is preliminary data.</text>
</comment>
<dbReference type="EMBL" id="ASHM01191448">
    <property type="protein sequence ID" value="PNX66283.1"/>
    <property type="molecule type" value="Genomic_DNA"/>
</dbReference>
<accession>A0A2K3KJ58</accession>
<reference evidence="1 2" key="1">
    <citation type="journal article" date="2014" name="Am. J. Bot.">
        <title>Genome assembly and annotation for red clover (Trifolium pratense; Fabaceae).</title>
        <authorList>
            <person name="Istvanek J."/>
            <person name="Jaros M."/>
            <person name="Krenek A."/>
            <person name="Repkova J."/>
        </authorList>
    </citation>
    <scope>NUCLEOTIDE SEQUENCE [LARGE SCALE GENOMIC DNA]</scope>
    <source>
        <strain evidence="2">cv. Tatra</strain>
        <tissue evidence="1">Young leaves</tissue>
    </source>
</reference>
<dbReference type="AlphaFoldDB" id="A0A2K3KJ58"/>